<dbReference type="SUPFAM" id="SSF56112">
    <property type="entry name" value="Protein kinase-like (PK-like)"/>
    <property type="match status" value="1"/>
</dbReference>
<evidence type="ECO:0000256" key="4">
    <source>
        <dbReference type="ARBA" id="ARBA00022840"/>
    </source>
</evidence>
<keyword evidence="7" id="KW-1185">Reference proteome</keyword>
<keyword evidence="2" id="KW-0547">Nucleotide-binding</keyword>
<keyword evidence="4" id="KW-0067">ATP-binding</keyword>
<evidence type="ECO:0000256" key="3">
    <source>
        <dbReference type="ARBA" id="ARBA00022777"/>
    </source>
</evidence>
<dbReference type="GO" id="GO:0005524">
    <property type="term" value="F:ATP binding"/>
    <property type="evidence" value="ECO:0007669"/>
    <property type="project" value="UniProtKB-KW"/>
</dbReference>
<dbReference type="Gene3D" id="1.10.510.10">
    <property type="entry name" value="Transferase(Phosphotransferase) domain 1"/>
    <property type="match status" value="1"/>
</dbReference>
<accession>A0AAV0WHT7</accession>
<keyword evidence="3" id="KW-0418">Kinase</keyword>
<dbReference type="EMBL" id="CARXXK010000002">
    <property type="protein sequence ID" value="CAI6355243.1"/>
    <property type="molecule type" value="Genomic_DNA"/>
</dbReference>
<keyword evidence="1" id="KW-0808">Transferase</keyword>
<comment type="caution">
    <text evidence="6">The sequence shown here is derived from an EMBL/GenBank/DDBJ whole genome shotgun (WGS) entry which is preliminary data.</text>
</comment>
<dbReference type="GO" id="GO:0005634">
    <property type="term" value="C:nucleus"/>
    <property type="evidence" value="ECO:0007669"/>
    <property type="project" value="TreeGrafter"/>
</dbReference>
<gene>
    <name evidence="6" type="ORF">MEUPH1_LOCUS11126</name>
</gene>
<evidence type="ECO:0000313" key="6">
    <source>
        <dbReference type="EMBL" id="CAI6355243.1"/>
    </source>
</evidence>
<dbReference type="AlphaFoldDB" id="A0AAV0WHT7"/>
<evidence type="ECO:0000313" key="7">
    <source>
        <dbReference type="Proteomes" id="UP001160148"/>
    </source>
</evidence>
<evidence type="ECO:0000256" key="1">
    <source>
        <dbReference type="ARBA" id="ARBA00022679"/>
    </source>
</evidence>
<feature type="region of interest" description="Disordered" evidence="5">
    <location>
        <begin position="1"/>
        <end position="21"/>
    </location>
</feature>
<feature type="compositionally biased region" description="Basic and acidic residues" evidence="5">
    <location>
        <begin position="1"/>
        <end position="14"/>
    </location>
</feature>
<dbReference type="InterPro" id="IPR011009">
    <property type="entry name" value="Kinase-like_dom_sf"/>
</dbReference>
<evidence type="ECO:0008006" key="8">
    <source>
        <dbReference type="Google" id="ProtNLM"/>
    </source>
</evidence>
<dbReference type="InterPro" id="IPR050339">
    <property type="entry name" value="CC_SR_Kinase"/>
</dbReference>
<reference evidence="6 7" key="1">
    <citation type="submission" date="2023-01" db="EMBL/GenBank/DDBJ databases">
        <authorList>
            <person name="Whitehead M."/>
        </authorList>
    </citation>
    <scope>NUCLEOTIDE SEQUENCE [LARGE SCALE GENOMIC DNA]</scope>
</reference>
<evidence type="ECO:0000256" key="2">
    <source>
        <dbReference type="ARBA" id="ARBA00022741"/>
    </source>
</evidence>
<feature type="region of interest" description="Disordered" evidence="5">
    <location>
        <begin position="46"/>
        <end position="71"/>
    </location>
</feature>
<dbReference type="Proteomes" id="UP001160148">
    <property type="component" value="Unassembled WGS sequence"/>
</dbReference>
<evidence type="ECO:0000256" key="5">
    <source>
        <dbReference type="SAM" id="MobiDB-lite"/>
    </source>
</evidence>
<dbReference type="PANTHER" id="PTHR11042">
    <property type="entry name" value="EUKARYOTIC TRANSLATION INITIATION FACTOR 2-ALPHA KINASE EIF2-ALPHA KINASE -RELATED"/>
    <property type="match status" value="1"/>
</dbReference>
<dbReference type="GO" id="GO:0005737">
    <property type="term" value="C:cytoplasm"/>
    <property type="evidence" value="ECO:0007669"/>
    <property type="project" value="TreeGrafter"/>
</dbReference>
<name>A0AAV0WHT7_9HEMI</name>
<dbReference type="GO" id="GO:0004672">
    <property type="term" value="F:protein kinase activity"/>
    <property type="evidence" value="ECO:0007669"/>
    <property type="project" value="TreeGrafter"/>
</dbReference>
<sequence>MDKYVKRIKRREDEGGNYTDADKFYVPSGQWMAADAAVACALDVQQPAAPQKSERPATPPSPISSVSPVSEDISRKTIGRMKRIYVSRRLVFDDEEKVSVNKAVNQQLIINSQPTDVMKEKTTSEDDSYMTIIDSLSARGFVVNNPNPCDNGGGSFGQYDLHMSASPDPETTDMTREVGGELTSLSPVCGQFECLSVFEGIVYTVRVAAVGPAGDNLIETAKVLATVGPHPHIVSYFCNWTDAKYHYIQTEQCQSSLSSLRMNSVADCQTVLEHISCALHYLHDGKMYSHNCVNRQNIYLALDGDRVVYKLGGFEAATKILVDNSAAAADVQSLCLMVLELIENGDGWSADEEDLRLYLSNMSGTVNPGAANALSVWRWCCGTRHRPPLLQSLQTSFSNMNMMYCNLGTNNKDRVGAADQIAVVSLLRKNEARRASEITMDTTPRK</sequence>
<proteinExistence type="predicted"/>
<protein>
    <recommendedName>
        <fullName evidence="8">Protein kinase domain-containing protein</fullName>
    </recommendedName>
</protein>
<organism evidence="6 7">
    <name type="scientific">Macrosiphum euphorbiae</name>
    <name type="common">potato aphid</name>
    <dbReference type="NCBI Taxonomy" id="13131"/>
    <lineage>
        <taxon>Eukaryota</taxon>
        <taxon>Metazoa</taxon>
        <taxon>Ecdysozoa</taxon>
        <taxon>Arthropoda</taxon>
        <taxon>Hexapoda</taxon>
        <taxon>Insecta</taxon>
        <taxon>Pterygota</taxon>
        <taxon>Neoptera</taxon>
        <taxon>Paraneoptera</taxon>
        <taxon>Hemiptera</taxon>
        <taxon>Sternorrhyncha</taxon>
        <taxon>Aphidomorpha</taxon>
        <taxon>Aphidoidea</taxon>
        <taxon>Aphididae</taxon>
        <taxon>Macrosiphini</taxon>
        <taxon>Macrosiphum</taxon>
    </lineage>
</organism>